<dbReference type="EC" id="2.7.1.67" evidence="2"/>
<evidence type="ECO:0000256" key="3">
    <source>
        <dbReference type="ARBA" id="ARBA00022679"/>
    </source>
</evidence>
<dbReference type="EMBL" id="AP004130">
    <property type="protein sequence ID" value="BAC99467.1"/>
    <property type="molecule type" value="Genomic_DNA"/>
</dbReference>
<dbReference type="PANTHER" id="PTHR45800:SF44">
    <property type="entry name" value="1-PHOSPHATIDYLINOSITOL 4-KINASE"/>
    <property type="match status" value="1"/>
</dbReference>
<dbReference type="AlphaFoldDB" id="Q6ZGH5"/>
<evidence type="ECO:0000256" key="5">
    <source>
        <dbReference type="ARBA" id="ARBA00022777"/>
    </source>
</evidence>
<keyword evidence="4" id="KW-0547">Nucleotide-binding</keyword>
<feature type="region of interest" description="Disordered" evidence="7">
    <location>
        <begin position="111"/>
        <end position="156"/>
    </location>
</feature>
<dbReference type="Pfam" id="PF00454">
    <property type="entry name" value="PI3_PI4_kinase"/>
    <property type="match status" value="1"/>
</dbReference>
<feature type="domain" description="PI3K/PI4K catalytic" evidence="8">
    <location>
        <begin position="280"/>
        <end position="329"/>
    </location>
</feature>
<feature type="compositionally biased region" description="Low complexity" evidence="7">
    <location>
        <begin position="113"/>
        <end position="134"/>
    </location>
</feature>
<feature type="region of interest" description="Disordered" evidence="7">
    <location>
        <begin position="1"/>
        <end position="50"/>
    </location>
</feature>
<keyword evidence="5" id="KW-0418">Kinase</keyword>
<evidence type="ECO:0000259" key="8">
    <source>
        <dbReference type="Pfam" id="PF00454"/>
    </source>
</evidence>
<dbReference type="Proteomes" id="UP000000763">
    <property type="component" value="Chromosome 8"/>
</dbReference>
<reference evidence="10" key="1">
    <citation type="journal article" date="2005" name="Nature">
        <title>The map-based sequence of the rice genome.</title>
        <authorList>
            <consortium name="International rice genome sequencing project (IRGSP)"/>
            <person name="Matsumoto T."/>
            <person name="Wu J."/>
            <person name="Kanamori H."/>
            <person name="Katayose Y."/>
            <person name="Fujisawa M."/>
            <person name="Namiki N."/>
            <person name="Mizuno H."/>
            <person name="Yamamoto K."/>
            <person name="Antonio B.A."/>
            <person name="Baba T."/>
            <person name="Sakata K."/>
            <person name="Nagamura Y."/>
            <person name="Aoki H."/>
            <person name="Arikawa K."/>
            <person name="Arita K."/>
            <person name="Bito T."/>
            <person name="Chiden Y."/>
            <person name="Fujitsuka N."/>
            <person name="Fukunaka R."/>
            <person name="Hamada M."/>
            <person name="Harada C."/>
            <person name="Hayashi A."/>
            <person name="Hijishita S."/>
            <person name="Honda M."/>
            <person name="Hosokawa S."/>
            <person name="Ichikawa Y."/>
            <person name="Idonuma A."/>
            <person name="Iijima M."/>
            <person name="Ikeda M."/>
            <person name="Ikeno M."/>
            <person name="Ito K."/>
            <person name="Ito S."/>
            <person name="Ito T."/>
            <person name="Ito Y."/>
            <person name="Ito Y."/>
            <person name="Iwabuchi A."/>
            <person name="Kamiya K."/>
            <person name="Karasawa W."/>
            <person name="Kurita K."/>
            <person name="Katagiri S."/>
            <person name="Kikuta A."/>
            <person name="Kobayashi H."/>
            <person name="Kobayashi N."/>
            <person name="Machita K."/>
            <person name="Maehara T."/>
            <person name="Masukawa M."/>
            <person name="Mizubayashi T."/>
            <person name="Mukai Y."/>
            <person name="Nagasaki H."/>
            <person name="Nagata Y."/>
            <person name="Naito S."/>
            <person name="Nakashima M."/>
            <person name="Nakama Y."/>
            <person name="Nakamichi Y."/>
            <person name="Nakamura M."/>
            <person name="Meguro A."/>
            <person name="Negishi M."/>
            <person name="Ohta I."/>
            <person name="Ohta T."/>
            <person name="Okamoto M."/>
            <person name="Ono N."/>
            <person name="Saji S."/>
            <person name="Sakaguchi M."/>
            <person name="Sakai K."/>
            <person name="Shibata M."/>
            <person name="Shimokawa T."/>
            <person name="Song J."/>
            <person name="Takazaki Y."/>
            <person name="Terasawa K."/>
            <person name="Tsugane M."/>
            <person name="Tsuji K."/>
            <person name="Ueda S."/>
            <person name="Waki K."/>
            <person name="Yamagata H."/>
            <person name="Yamamoto M."/>
            <person name="Yamamoto S."/>
            <person name="Yamane H."/>
            <person name="Yoshiki S."/>
            <person name="Yoshihara R."/>
            <person name="Yukawa K."/>
            <person name="Zhong H."/>
            <person name="Yano M."/>
            <person name="Yuan Q."/>
            <person name="Ouyang S."/>
            <person name="Liu J."/>
            <person name="Jones K.M."/>
            <person name="Gansberger K."/>
            <person name="Moffat K."/>
            <person name="Hill J."/>
            <person name="Bera J."/>
            <person name="Fadrosh D."/>
            <person name="Jin S."/>
            <person name="Johri S."/>
            <person name="Kim M."/>
            <person name="Overton L."/>
            <person name="Reardon M."/>
            <person name="Tsitrin T."/>
            <person name="Vuong H."/>
            <person name="Weaver B."/>
            <person name="Ciecko A."/>
            <person name="Tallon L."/>
            <person name="Jackson J."/>
            <person name="Pai G."/>
            <person name="Aken S.V."/>
            <person name="Utterback T."/>
            <person name="Reidmuller S."/>
            <person name="Feldblyum T."/>
            <person name="Hsiao J."/>
            <person name="Zismann V."/>
            <person name="Iobst S."/>
            <person name="de Vazeille A.R."/>
            <person name="Buell C.R."/>
            <person name="Ying K."/>
            <person name="Li Y."/>
            <person name="Lu T."/>
            <person name="Huang Y."/>
            <person name="Zhao Q."/>
            <person name="Feng Q."/>
            <person name="Zhang L."/>
            <person name="Zhu J."/>
            <person name="Weng Q."/>
            <person name="Mu J."/>
            <person name="Lu Y."/>
            <person name="Fan D."/>
            <person name="Liu Y."/>
            <person name="Guan J."/>
            <person name="Zhang Y."/>
            <person name="Yu S."/>
            <person name="Liu X."/>
            <person name="Zhang Y."/>
            <person name="Hong G."/>
            <person name="Han B."/>
            <person name="Choisne N."/>
            <person name="Demange N."/>
            <person name="Orjeda G."/>
            <person name="Samain S."/>
            <person name="Cattolico L."/>
            <person name="Pelletier E."/>
            <person name="Couloux A."/>
            <person name="Segurens B."/>
            <person name="Wincker P."/>
            <person name="D'Hont A."/>
            <person name="Scarpelli C."/>
            <person name="Weissenbach J."/>
            <person name="Salanoubat M."/>
            <person name="Quetier F."/>
            <person name="Yu Y."/>
            <person name="Kim H.R."/>
            <person name="Rambo T."/>
            <person name="Currie J."/>
            <person name="Collura K."/>
            <person name="Luo M."/>
            <person name="Yang T."/>
            <person name="Ammiraju J.S.S."/>
            <person name="Engler F."/>
            <person name="Soderlund C."/>
            <person name="Wing R.A."/>
            <person name="Palmer L.E."/>
            <person name="de la Bastide M."/>
            <person name="Spiegel L."/>
            <person name="Nascimento L."/>
            <person name="Zutavern T."/>
            <person name="O'Shaughnessy A."/>
            <person name="Dike S."/>
            <person name="Dedhia N."/>
            <person name="Preston R."/>
            <person name="Balija V."/>
            <person name="McCombie W.R."/>
            <person name="Chow T."/>
            <person name="Chen H."/>
            <person name="Chung M."/>
            <person name="Chen C."/>
            <person name="Shaw J."/>
            <person name="Wu H."/>
            <person name="Hsiao K."/>
            <person name="Chao Y."/>
            <person name="Chu M."/>
            <person name="Cheng C."/>
            <person name="Hour A."/>
            <person name="Lee P."/>
            <person name="Lin S."/>
            <person name="Lin Y."/>
            <person name="Liou J."/>
            <person name="Liu S."/>
            <person name="Hsing Y."/>
            <person name="Raghuvanshi S."/>
            <person name="Mohanty A."/>
            <person name="Bharti A.K."/>
            <person name="Gaur A."/>
            <person name="Gupta V."/>
            <person name="Kumar D."/>
            <person name="Ravi V."/>
            <person name="Vij S."/>
            <person name="Kapur A."/>
            <person name="Khurana P."/>
            <person name="Khurana P."/>
            <person name="Khurana J.P."/>
            <person name="Tyagi A.K."/>
            <person name="Gaikwad K."/>
            <person name="Singh A."/>
            <person name="Dalal V."/>
            <person name="Srivastava S."/>
            <person name="Dixit A."/>
            <person name="Pal A.K."/>
            <person name="Ghazi I.A."/>
            <person name="Yadav M."/>
            <person name="Pandit A."/>
            <person name="Bhargava A."/>
            <person name="Sureshbabu K."/>
            <person name="Batra K."/>
            <person name="Sharma T.R."/>
            <person name="Mohapatra T."/>
            <person name="Singh N.K."/>
            <person name="Messing J."/>
            <person name="Nelson A.B."/>
            <person name="Fuks G."/>
            <person name="Kavchok S."/>
            <person name="Keizer G."/>
            <person name="Linton E."/>
            <person name="Llaca V."/>
            <person name="Song R."/>
            <person name="Tanyolac B."/>
            <person name="Young S."/>
            <person name="Ho-Il K."/>
            <person name="Hahn J.H."/>
            <person name="Sangsakoo G."/>
            <person name="Vanavichit A."/>
            <person name="de Mattos Luiz.A.T."/>
            <person name="Zimmer P.D."/>
            <person name="Malone G."/>
            <person name="Dellagostin O."/>
            <person name="de Oliveira A.C."/>
            <person name="Bevan M."/>
            <person name="Bancroft I."/>
            <person name="Minx P."/>
            <person name="Cordum H."/>
            <person name="Wilson R."/>
            <person name="Cheng Z."/>
            <person name="Jin W."/>
            <person name="Jiang J."/>
            <person name="Leong S.A."/>
            <person name="Iwama H."/>
            <person name="Gojobori T."/>
            <person name="Itoh T."/>
            <person name="Niimura Y."/>
            <person name="Fujii Y."/>
            <person name="Habara T."/>
            <person name="Sakai H."/>
            <person name="Sato Y."/>
            <person name="Wilson G."/>
            <person name="Kumar K."/>
            <person name="McCouch S."/>
            <person name="Juretic N."/>
            <person name="Hoen D."/>
            <person name="Wright S."/>
            <person name="Bruskiewich R."/>
            <person name="Bureau T."/>
            <person name="Miyao A."/>
            <person name="Hirochika H."/>
            <person name="Nishikawa T."/>
            <person name="Kadowaki K."/>
            <person name="Sugiura M."/>
            <person name="Burr B."/>
            <person name="Sasaki T."/>
        </authorList>
    </citation>
    <scope>NUCLEOTIDE SEQUENCE [LARGE SCALE GENOMIC DNA]</scope>
    <source>
        <strain evidence="10">cv. Nipponbare</strain>
    </source>
</reference>
<dbReference type="PANTHER" id="PTHR45800">
    <property type="entry name" value="PHOSPHATIDYLINOSITOL 4-KINASE GAMMA"/>
    <property type="match status" value="1"/>
</dbReference>
<evidence type="ECO:0000313" key="9">
    <source>
        <dbReference type="EMBL" id="BAC99467.1"/>
    </source>
</evidence>
<feature type="compositionally biased region" description="Low complexity" evidence="7">
    <location>
        <begin position="357"/>
        <end position="379"/>
    </location>
</feature>
<keyword evidence="3" id="KW-0808">Transferase</keyword>
<dbReference type="GO" id="GO:0004430">
    <property type="term" value="F:1-phosphatidylinositol 4-kinase activity"/>
    <property type="evidence" value="ECO:0007669"/>
    <property type="project" value="UniProtKB-EC"/>
</dbReference>
<dbReference type="InterPro" id="IPR000403">
    <property type="entry name" value="PI3/4_kinase_cat_dom"/>
</dbReference>
<evidence type="ECO:0000256" key="4">
    <source>
        <dbReference type="ARBA" id="ARBA00022741"/>
    </source>
</evidence>
<dbReference type="InterPro" id="IPR044571">
    <property type="entry name" value="P4KG1-8"/>
</dbReference>
<proteinExistence type="inferred from homology"/>
<organism evidence="9 10">
    <name type="scientific">Oryza sativa subsp. japonica</name>
    <name type="common">Rice</name>
    <dbReference type="NCBI Taxonomy" id="39947"/>
    <lineage>
        <taxon>Eukaryota</taxon>
        <taxon>Viridiplantae</taxon>
        <taxon>Streptophyta</taxon>
        <taxon>Embryophyta</taxon>
        <taxon>Tracheophyta</taxon>
        <taxon>Spermatophyta</taxon>
        <taxon>Magnoliopsida</taxon>
        <taxon>Liliopsida</taxon>
        <taxon>Poales</taxon>
        <taxon>Poaceae</taxon>
        <taxon>BOP clade</taxon>
        <taxon>Oryzoideae</taxon>
        <taxon>Oryzeae</taxon>
        <taxon>Oryzinae</taxon>
        <taxon>Oryza</taxon>
        <taxon>Oryza sativa</taxon>
    </lineage>
</organism>
<evidence type="ECO:0000256" key="1">
    <source>
        <dbReference type="ARBA" id="ARBA00008941"/>
    </source>
</evidence>
<gene>
    <name evidence="9" type="primary">OJ1014_B05.19</name>
</gene>
<feature type="compositionally biased region" description="Low complexity" evidence="7">
    <location>
        <begin position="1"/>
        <end position="12"/>
    </location>
</feature>
<accession>Q6ZGH5</accession>
<evidence type="ECO:0000256" key="2">
    <source>
        <dbReference type="ARBA" id="ARBA00012169"/>
    </source>
</evidence>
<sequence>MPAPNATAAADLARLHRPLAPRPLRTGGVRWRSPPLFHSPPSKCDDGDSVRTTTMPQNSPAVSVHCAVWNAARTIARRRLQPAAGERRRGTSLWISSQLHDERLPARLTVTGRAAQPASRLRAPARASPSPDARMPGRRSRPRRRLAGRPQATAGSLAARLAARRLRTSRLAGAAVPRARRPPARLAAFGLPSSSNITATEHSSNCNVEKPGPDLVATPVRVVRRIAIVGGGGRHPLPWKMSQSPLTSCPRAKQGGGAWATVWWRRRGVDDAEASARRDGICVLDIRLANAGRHAGNILTCRDEQGHGLSLVPIDHGYRLPESPPRPRVASRRQSTHAPTAPSPRQPGRLPAHLTVASRAAQPASRLRAPARASPSPDAQTPGRRSRPRRCLAGRPQATAGSPAARLAARRLRTSPPPRLRTSRLAGAVAPRARRPPARLAAFGLPSSSNITATEHSSNCNVEKPGPDLVATPVRVVRRIAIVGGGGRHPLPWKMSQSPLTSCPRAKQGRALQGVQLEACGCAVHQKIQNHGHSSRNIPRPMS</sequence>
<reference evidence="10" key="2">
    <citation type="journal article" date="2008" name="Nucleic Acids Res.">
        <title>The rice annotation project database (RAP-DB): 2008 update.</title>
        <authorList>
            <consortium name="The rice annotation project (RAP)"/>
        </authorList>
    </citation>
    <scope>GENOME REANNOTATION</scope>
    <source>
        <strain evidence="10">cv. Nipponbare</strain>
    </source>
</reference>
<evidence type="ECO:0000256" key="7">
    <source>
        <dbReference type="SAM" id="MobiDB-lite"/>
    </source>
</evidence>
<protein>
    <recommendedName>
        <fullName evidence="2">1-phosphatidylinositol 4-kinase</fullName>
        <ecNumber evidence="2">2.7.1.67</ecNumber>
    </recommendedName>
</protein>
<feature type="region of interest" description="Disordered" evidence="7">
    <location>
        <begin position="312"/>
        <end position="421"/>
    </location>
</feature>
<evidence type="ECO:0000256" key="6">
    <source>
        <dbReference type="ARBA" id="ARBA00022840"/>
    </source>
</evidence>
<feature type="compositionally biased region" description="Basic residues" evidence="7">
    <location>
        <begin position="136"/>
        <end position="147"/>
    </location>
</feature>
<comment type="similarity">
    <text evidence="1">Belongs to the PI3/PI4-kinase family. Type II PI4K subfamily.</text>
</comment>
<feature type="compositionally biased region" description="Low complexity" evidence="7">
    <location>
        <begin position="398"/>
        <end position="407"/>
    </location>
</feature>
<name>Q6ZGH5_ORYSJ</name>
<dbReference type="GO" id="GO:0005524">
    <property type="term" value="F:ATP binding"/>
    <property type="evidence" value="ECO:0007669"/>
    <property type="project" value="UniProtKB-KW"/>
</dbReference>
<evidence type="ECO:0000313" key="10">
    <source>
        <dbReference type="Proteomes" id="UP000000763"/>
    </source>
</evidence>
<keyword evidence="6" id="KW-0067">ATP-binding</keyword>